<organism evidence="2 3">
    <name type="scientific">Karstenula rhodostoma CBS 690.94</name>
    <dbReference type="NCBI Taxonomy" id="1392251"/>
    <lineage>
        <taxon>Eukaryota</taxon>
        <taxon>Fungi</taxon>
        <taxon>Dikarya</taxon>
        <taxon>Ascomycota</taxon>
        <taxon>Pezizomycotina</taxon>
        <taxon>Dothideomycetes</taxon>
        <taxon>Pleosporomycetidae</taxon>
        <taxon>Pleosporales</taxon>
        <taxon>Massarineae</taxon>
        <taxon>Didymosphaeriaceae</taxon>
        <taxon>Karstenula</taxon>
    </lineage>
</organism>
<sequence>MSNQRIEGIKSRASHNVGQLFACMRPRSPHVLTDSTTLPRPAWQEVISFGELGSDVWRQNLQFNADRQYVGPAQPTSSITDQDRRNASGIDPEPLLTRLGTDTDIQMKDVLSFQIGEDVLMGGDGEPPQSRRPPPSYTTDDQADEHCRKRRRI</sequence>
<evidence type="ECO:0000256" key="1">
    <source>
        <dbReference type="SAM" id="MobiDB-lite"/>
    </source>
</evidence>
<keyword evidence="3" id="KW-1185">Reference proteome</keyword>
<gene>
    <name evidence="2" type="ORF">P171DRAFT_435143</name>
</gene>
<proteinExistence type="predicted"/>
<reference evidence="2" key="1">
    <citation type="journal article" date="2020" name="Stud. Mycol.">
        <title>101 Dothideomycetes genomes: a test case for predicting lifestyles and emergence of pathogens.</title>
        <authorList>
            <person name="Haridas S."/>
            <person name="Albert R."/>
            <person name="Binder M."/>
            <person name="Bloem J."/>
            <person name="Labutti K."/>
            <person name="Salamov A."/>
            <person name="Andreopoulos B."/>
            <person name="Baker S."/>
            <person name="Barry K."/>
            <person name="Bills G."/>
            <person name="Bluhm B."/>
            <person name="Cannon C."/>
            <person name="Castanera R."/>
            <person name="Culley D."/>
            <person name="Daum C."/>
            <person name="Ezra D."/>
            <person name="Gonzalez J."/>
            <person name="Henrissat B."/>
            <person name="Kuo A."/>
            <person name="Liang C."/>
            <person name="Lipzen A."/>
            <person name="Lutzoni F."/>
            <person name="Magnuson J."/>
            <person name="Mondo S."/>
            <person name="Nolan M."/>
            <person name="Ohm R."/>
            <person name="Pangilinan J."/>
            <person name="Park H.-J."/>
            <person name="Ramirez L."/>
            <person name="Alfaro M."/>
            <person name="Sun H."/>
            <person name="Tritt A."/>
            <person name="Yoshinaga Y."/>
            <person name="Zwiers L.-H."/>
            <person name="Turgeon B."/>
            <person name="Goodwin S."/>
            <person name="Spatafora J."/>
            <person name="Crous P."/>
            <person name="Grigoriev I."/>
        </authorList>
    </citation>
    <scope>NUCLEOTIDE SEQUENCE</scope>
    <source>
        <strain evidence="2">CBS 690.94</strain>
    </source>
</reference>
<dbReference type="Proteomes" id="UP000799764">
    <property type="component" value="Unassembled WGS sequence"/>
</dbReference>
<feature type="non-terminal residue" evidence="2">
    <location>
        <position position="153"/>
    </location>
</feature>
<comment type="caution">
    <text evidence="2">The sequence shown here is derived from an EMBL/GenBank/DDBJ whole genome shotgun (WGS) entry which is preliminary data.</text>
</comment>
<dbReference type="EMBL" id="MU001507">
    <property type="protein sequence ID" value="KAF2440324.1"/>
    <property type="molecule type" value="Genomic_DNA"/>
</dbReference>
<evidence type="ECO:0000313" key="2">
    <source>
        <dbReference type="EMBL" id="KAF2440324.1"/>
    </source>
</evidence>
<accession>A0A9P4PC14</accession>
<name>A0A9P4PC14_9PLEO</name>
<protein>
    <submittedName>
        <fullName evidence="2">Uncharacterized protein</fullName>
    </submittedName>
</protein>
<feature type="region of interest" description="Disordered" evidence="1">
    <location>
        <begin position="67"/>
        <end position="102"/>
    </location>
</feature>
<dbReference type="AlphaFoldDB" id="A0A9P4PC14"/>
<evidence type="ECO:0000313" key="3">
    <source>
        <dbReference type="Proteomes" id="UP000799764"/>
    </source>
</evidence>
<feature type="region of interest" description="Disordered" evidence="1">
    <location>
        <begin position="116"/>
        <end position="153"/>
    </location>
</feature>